<proteinExistence type="predicted"/>
<reference evidence="1 2" key="1">
    <citation type="journal article" date="2017" name="Int. J. Syst. Evol. Microbiol.">
        <title>Brenneria populi subsp. brevivirga subsp. nov. isolated from symptomatic bark of Populus x euramericana canker, and description of Brenneria populi subsp. populi subsp. nov.</title>
        <authorList>
            <person name="Zheng M.H."/>
            <person name="Piao C.G."/>
            <person name="Xue H."/>
            <person name="Guo M.W."/>
            <person name="Li Y."/>
        </authorList>
    </citation>
    <scope>NUCLEOTIDE SEQUENCE [LARGE SCALE GENOMIC DNA]</scope>
    <source>
        <strain evidence="1 2">D9-5</strain>
    </source>
</reference>
<gene>
    <name evidence="1" type="ORF">VSX58_04270</name>
</gene>
<dbReference type="Proteomes" id="UP001309705">
    <property type="component" value="Unassembled WGS sequence"/>
</dbReference>
<organism evidence="1 2">
    <name type="scientific">Brenneria populi</name>
    <dbReference type="NCBI Taxonomy" id="1505588"/>
    <lineage>
        <taxon>Bacteria</taxon>
        <taxon>Pseudomonadati</taxon>
        <taxon>Pseudomonadota</taxon>
        <taxon>Gammaproteobacteria</taxon>
        <taxon>Enterobacterales</taxon>
        <taxon>Pectobacteriaceae</taxon>
        <taxon>Brenneria</taxon>
    </lineage>
</organism>
<evidence type="ECO:0000313" key="1">
    <source>
        <dbReference type="EMBL" id="MEC5341829.1"/>
    </source>
</evidence>
<keyword evidence="2" id="KW-1185">Reference proteome</keyword>
<name>A0ABU6JMD0_9GAMM</name>
<dbReference type="RefSeq" id="WP_327613283.1">
    <property type="nucleotide sequence ID" value="NZ_JAYWTM010000001.1"/>
</dbReference>
<dbReference type="EMBL" id="JAYWTM010000001">
    <property type="protein sequence ID" value="MEC5341829.1"/>
    <property type="molecule type" value="Genomic_DNA"/>
</dbReference>
<evidence type="ECO:0000313" key="2">
    <source>
        <dbReference type="Proteomes" id="UP001309705"/>
    </source>
</evidence>
<sequence length="42" mass="4698">MFITVSEEHIVRLMLRICFACHPLYGSNAARRAGKTDFSAAI</sequence>
<comment type="caution">
    <text evidence="1">The sequence shown here is derived from an EMBL/GenBank/DDBJ whole genome shotgun (WGS) entry which is preliminary data.</text>
</comment>
<protein>
    <submittedName>
        <fullName evidence="1">Uncharacterized protein</fullName>
    </submittedName>
</protein>
<accession>A0ABU6JMD0</accession>